<keyword evidence="5 18" id="KW-0812">Transmembrane</keyword>
<accession>A0A3Q0DP64</accession>
<dbReference type="PROSITE" id="PS50076">
    <property type="entry name" value="DNAJ_2"/>
    <property type="match status" value="1"/>
</dbReference>
<evidence type="ECO:0000256" key="2">
    <source>
        <dbReference type="ARBA" id="ARBA00004613"/>
    </source>
</evidence>
<reference evidence="22" key="1">
    <citation type="submission" date="2025-08" db="UniProtKB">
        <authorList>
            <consortium name="RefSeq"/>
        </authorList>
    </citation>
    <scope>IDENTIFICATION</scope>
</reference>
<evidence type="ECO:0000256" key="11">
    <source>
        <dbReference type="ARBA" id="ARBA00023246"/>
    </source>
</evidence>
<evidence type="ECO:0000256" key="9">
    <source>
        <dbReference type="ARBA" id="ARBA00023157"/>
    </source>
</evidence>
<organism evidence="21 22">
    <name type="scientific">Carlito syrichta</name>
    <name type="common">Philippine tarsier</name>
    <name type="synonym">Tarsius syrichta</name>
    <dbReference type="NCBI Taxonomy" id="1868482"/>
    <lineage>
        <taxon>Eukaryota</taxon>
        <taxon>Metazoa</taxon>
        <taxon>Chordata</taxon>
        <taxon>Craniata</taxon>
        <taxon>Vertebrata</taxon>
        <taxon>Euteleostomi</taxon>
        <taxon>Mammalia</taxon>
        <taxon>Eutheria</taxon>
        <taxon>Euarchontoglires</taxon>
        <taxon>Primates</taxon>
        <taxon>Haplorrhini</taxon>
        <taxon>Tarsiiformes</taxon>
        <taxon>Tarsiidae</taxon>
        <taxon>Carlito</taxon>
    </lineage>
</organism>
<dbReference type="SMART" id="SM00271">
    <property type="entry name" value="DnaJ"/>
    <property type="match status" value="1"/>
</dbReference>
<dbReference type="SUPFAM" id="SSF46565">
    <property type="entry name" value="Chaperone J-domain"/>
    <property type="match status" value="1"/>
</dbReference>
<keyword evidence="10" id="KW-0143">Chaperone</keyword>
<keyword evidence="4" id="KW-0964">Secreted</keyword>
<dbReference type="FunFam" id="2.10.90.10:FF:000030">
    <property type="entry name" value="Vascular endothelial growth factor B"/>
    <property type="match status" value="1"/>
</dbReference>
<dbReference type="GO" id="GO:0051781">
    <property type="term" value="P:positive regulation of cell division"/>
    <property type="evidence" value="ECO:0007669"/>
    <property type="project" value="UniProtKB-KW"/>
</dbReference>
<dbReference type="GO" id="GO:0016020">
    <property type="term" value="C:membrane"/>
    <property type="evidence" value="ECO:0007669"/>
    <property type="project" value="UniProtKB-SubCell"/>
</dbReference>
<keyword evidence="6 18" id="KW-1133">Transmembrane helix</keyword>
<evidence type="ECO:0000259" key="19">
    <source>
        <dbReference type="PROSITE" id="PS50076"/>
    </source>
</evidence>
<dbReference type="Pfam" id="PF00226">
    <property type="entry name" value="DnaJ"/>
    <property type="match status" value="1"/>
</dbReference>
<keyword evidence="9" id="KW-1015">Disulfide bond</keyword>
<comment type="subcellular location">
    <subcellularLocation>
        <location evidence="1">Membrane</location>
        <topology evidence="1">Single-pass membrane protein</topology>
    </subcellularLocation>
    <subcellularLocation>
        <location evidence="2">Secreted</location>
    </subcellularLocation>
</comment>
<dbReference type="RefSeq" id="XP_021563910.1">
    <property type="nucleotide sequence ID" value="XM_021708235.1"/>
</dbReference>
<evidence type="ECO:0000259" key="20">
    <source>
        <dbReference type="PROSITE" id="PS50278"/>
    </source>
</evidence>
<dbReference type="InterPro" id="IPR036841">
    <property type="entry name" value="VEGF_C_sf"/>
</dbReference>
<gene>
    <name evidence="22" type="primary">VEGFB</name>
</gene>
<feature type="region of interest" description="Disordered" evidence="17">
    <location>
        <begin position="1"/>
        <end position="40"/>
    </location>
</feature>
<evidence type="ECO:0000256" key="4">
    <source>
        <dbReference type="ARBA" id="ARBA00022525"/>
    </source>
</evidence>
<evidence type="ECO:0000256" key="1">
    <source>
        <dbReference type="ARBA" id="ARBA00004167"/>
    </source>
</evidence>
<dbReference type="KEGG" id="csyr:103250841"/>
<evidence type="ECO:0000256" key="8">
    <source>
        <dbReference type="ARBA" id="ARBA00023136"/>
    </source>
</evidence>
<keyword evidence="8 18" id="KW-0472">Membrane</keyword>
<comment type="similarity">
    <text evidence="3 16">Belongs to the PDGF/VEGF growth factor family.</text>
</comment>
<evidence type="ECO:0000256" key="15">
    <source>
        <dbReference type="ARBA" id="ARBA00079106"/>
    </source>
</evidence>
<dbReference type="SUPFAM" id="SSF57593">
    <property type="entry name" value="Heparin-binding domain from vascular endothelial growth factor"/>
    <property type="match status" value="1"/>
</dbReference>
<evidence type="ECO:0000256" key="12">
    <source>
        <dbReference type="ARBA" id="ARBA00064147"/>
    </source>
</evidence>
<dbReference type="Proteomes" id="UP000189704">
    <property type="component" value="Unplaced"/>
</dbReference>
<dbReference type="GO" id="GO:0008201">
    <property type="term" value="F:heparin binding"/>
    <property type="evidence" value="ECO:0007669"/>
    <property type="project" value="InterPro"/>
</dbReference>
<dbReference type="Pfam" id="PF00341">
    <property type="entry name" value="PDGF"/>
    <property type="match status" value="1"/>
</dbReference>
<feature type="compositionally biased region" description="Gly residues" evidence="17">
    <location>
        <begin position="14"/>
        <end position="28"/>
    </location>
</feature>
<dbReference type="PANTHER" id="PTHR44825:SF1">
    <property type="entry name" value="DNAJ HOMOLOG SUBFAMILY C MEMBER 4"/>
    <property type="match status" value="1"/>
</dbReference>
<dbReference type="InterPro" id="IPR001623">
    <property type="entry name" value="DnaJ_domain"/>
</dbReference>
<evidence type="ECO:0000256" key="6">
    <source>
        <dbReference type="ARBA" id="ARBA00022989"/>
    </source>
</evidence>
<evidence type="ECO:0000256" key="3">
    <source>
        <dbReference type="ARBA" id="ARBA00006686"/>
    </source>
</evidence>
<dbReference type="PRINTS" id="PR00625">
    <property type="entry name" value="JDOMAIN"/>
</dbReference>
<evidence type="ECO:0000256" key="10">
    <source>
        <dbReference type="ARBA" id="ARBA00023186"/>
    </source>
</evidence>
<dbReference type="CDD" id="cd06257">
    <property type="entry name" value="DnaJ"/>
    <property type="match status" value="1"/>
</dbReference>
<dbReference type="Gene3D" id="2.10.90.10">
    <property type="entry name" value="Cystine-knot cytokines"/>
    <property type="match status" value="1"/>
</dbReference>
<dbReference type="PANTHER" id="PTHR44825">
    <property type="match status" value="1"/>
</dbReference>
<dbReference type="Gene3D" id="1.10.287.110">
    <property type="entry name" value="DnaJ domain"/>
    <property type="match status" value="1"/>
</dbReference>
<keyword evidence="21" id="KW-1185">Reference proteome</keyword>
<feature type="transmembrane region" description="Helical" evidence="18">
    <location>
        <begin position="171"/>
        <end position="190"/>
    </location>
</feature>
<dbReference type="STRING" id="1868482.ENSTSYP00000014107"/>
<dbReference type="InterPro" id="IPR000072">
    <property type="entry name" value="PDGF/VEGF_dom"/>
</dbReference>
<dbReference type="OrthoDB" id="552049at2759"/>
<feature type="domain" description="Platelet-derived growth factor (PDGF) family profile" evidence="20">
    <location>
        <begin position="244"/>
        <end position="339"/>
    </location>
</feature>
<dbReference type="PROSITE" id="PS50278">
    <property type="entry name" value="PDGF_2"/>
    <property type="match status" value="1"/>
</dbReference>
<dbReference type="GO" id="GO:0005576">
    <property type="term" value="C:extracellular region"/>
    <property type="evidence" value="ECO:0007669"/>
    <property type="project" value="UniProtKB-SubCell"/>
</dbReference>
<evidence type="ECO:0000313" key="21">
    <source>
        <dbReference type="Proteomes" id="UP000189704"/>
    </source>
</evidence>
<evidence type="ECO:0000256" key="18">
    <source>
        <dbReference type="SAM" id="Phobius"/>
    </source>
</evidence>
<feature type="compositionally biased region" description="Polar residues" evidence="17">
    <location>
        <begin position="132"/>
        <end position="141"/>
    </location>
</feature>
<evidence type="ECO:0000256" key="5">
    <source>
        <dbReference type="ARBA" id="ARBA00022692"/>
    </source>
</evidence>
<feature type="region of interest" description="Disordered" evidence="17">
    <location>
        <begin position="102"/>
        <end position="166"/>
    </location>
</feature>
<dbReference type="FunFam" id="1.10.287.110:FF:000087">
    <property type="entry name" value="DnaJ homolog subfamily C member 4"/>
    <property type="match status" value="1"/>
</dbReference>
<dbReference type="AlphaFoldDB" id="A0A3Q0DP64"/>
<name>A0A3Q0DP64_CARSF</name>
<evidence type="ECO:0000256" key="14">
    <source>
        <dbReference type="ARBA" id="ARBA00071602"/>
    </source>
</evidence>
<evidence type="ECO:0000313" key="22">
    <source>
        <dbReference type="RefSeq" id="XP_021563910.1"/>
    </source>
</evidence>
<evidence type="ECO:0000256" key="17">
    <source>
        <dbReference type="SAM" id="MobiDB-lite"/>
    </source>
</evidence>
<dbReference type="InterPro" id="IPR036869">
    <property type="entry name" value="J_dom_sf"/>
</dbReference>
<dbReference type="GeneID" id="103250841"/>
<dbReference type="InterPro" id="IPR052763">
    <property type="entry name" value="DnaJ_C4"/>
</dbReference>
<dbReference type="SMART" id="SM00141">
    <property type="entry name" value="PDGF"/>
    <property type="match status" value="1"/>
</dbReference>
<dbReference type="CTD" id="7423"/>
<keyword evidence="7 16" id="KW-0339">Growth factor</keyword>
<evidence type="ECO:0000256" key="13">
    <source>
        <dbReference type="ARBA" id="ARBA00070955"/>
    </source>
</evidence>
<dbReference type="InterPro" id="IPR029034">
    <property type="entry name" value="Cystine-knot_cytokine"/>
</dbReference>
<dbReference type="Gene3D" id="2.10.160.10">
    <property type="entry name" value="Vascular endothelial growth factor, heparin-binding domain"/>
    <property type="match status" value="1"/>
</dbReference>
<dbReference type="GO" id="GO:0008083">
    <property type="term" value="F:growth factor activity"/>
    <property type="evidence" value="ECO:0007669"/>
    <property type="project" value="UniProtKB-KW"/>
</dbReference>
<evidence type="ECO:0000256" key="7">
    <source>
        <dbReference type="ARBA" id="ARBA00023030"/>
    </source>
</evidence>
<dbReference type="PROSITE" id="PS00249">
    <property type="entry name" value="PDGF_1"/>
    <property type="match status" value="1"/>
</dbReference>
<dbReference type="CDD" id="cd00135">
    <property type="entry name" value="PDGF"/>
    <property type="match status" value="1"/>
</dbReference>
<sequence length="396" mass="45099">MRTPSPGRTPPPQLGGGRASPEAGRGGPGVPPGSPQPLQVWDSLHRHSNYYELLGVHPDASTEEVKRAFFTKSKELHPDRDPGNPALHSRFVELSEAYRVLSREQSRRSYDRQLRSARPPGSPGTTAHPKSAGQTHSSWTPPNEEYWAQFHGTRPRGPESRQQQHRPNQRVLGYCLLLMLAGMGLHYVAFRKLEQMHRRFMDEKDRIITAIYNDTRARARSVPRKLILPLSQRRTLRRWASRVLVVSWLDVYARAACQPREVVVPLAVELVGTVAKQLVPSCVTVRRCGGCCPDDGLECVPTGQHQVRMQILMIRYPSSQLGEVSLEEHSQCECRPKKRESAVKPDSPRALCPRCTQRRQRPDPRTCRCRRRSFLRCQGRGLELNPDTCRCRKLRR</sequence>
<keyword evidence="11" id="KW-0497">Mitogen</keyword>
<protein>
    <recommendedName>
        <fullName evidence="14">DnaJ homolog subfamily C member 4</fullName>
    </recommendedName>
    <alternativeName>
        <fullName evidence="15">VEGF-related factor</fullName>
    </alternativeName>
    <alternativeName>
        <fullName evidence="13">Vascular endothelial growth factor B</fullName>
    </alternativeName>
</protein>
<dbReference type="InterPro" id="IPR023581">
    <property type="entry name" value="PD_growth_factor_CS"/>
</dbReference>
<comment type="subunit">
    <text evidence="12">Homodimer; disulfide-linked. Can also form heterodimer with VEGF.</text>
</comment>
<feature type="compositionally biased region" description="Basic and acidic residues" evidence="17">
    <location>
        <begin position="102"/>
        <end position="114"/>
    </location>
</feature>
<evidence type="ECO:0000256" key="16">
    <source>
        <dbReference type="RuleBase" id="RU003818"/>
    </source>
</evidence>
<dbReference type="SUPFAM" id="SSF57501">
    <property type="entry name" value="Cystine-knot cytokines"/>
    <property type="match status" value="1"/>
</dbReference>
<proteinExistence type="inferred from homology"/>
<feature type="domain" description="J" evidence="19">
    <location>
        <begin position="49"/>
        <end position="114"/>
    </location>
</feature>
<dbReference type="GO" id="GO:0008284">
    <property type="term" value="P:positive regulation of cell population proliferation"/>
    <property type="evidence" value="ECO:0007669"/>
    <property type="project" value="UniProtKB-ARBA"/>
</dbReference>